<proteinExistence type="inferred from homology"/>
<accession>A0A8J3EW61</accession>
<feature type="compositionally biased region" description="Basic and acidic residues" evidence="4">
    <location>
        <begin position="206"/>
        <end position="215"/>
    </location>
</feature>
<evidence type="ECO:0000313" key="8">
    <source>
        <dbReference type="Proteomes" id="UP000650511"/>
    </source>
</evidence>
<comment type="cofactor">
    <cofactor evidence="3">
        <name>Cu cation</name>
        <dbReference type="ChEBI" id="CHEBI:23378"/>
    </cofactor>
    <text evidence="3">Binds 1 copper ion per subunit.</text>
</comment>
<reference evidence="7" key="1">
    <citation type="journal article" date="2014" name="Int. J. Syst. Evol. Microbiol.">
        <title>Complete genome sequence of Corynebacterium casei LMG S-19264T (=DSM 44701T), isolated from a smear-ripened cheese.</title>
        <authorList>
            <consortium name="US DOE Joint Genome Institute (JGI-PGF)"/>
            <person name="Walter F."/>
            <person name="Albersmeier A."/>
            <person name="Kalinowski J."/>
            <person name="Ruckert C."/>
        </authorList>
    </citation>
    <scope>NUCLEOTIDE SEQUENCE</scope>
    <source>
        <strain evidence="7">CGMCC 1.14988</strain>
    </source>
</reference>
<dbReference type="PROSITE" id="PS00332">
    <property type="entry name" value="SOD_CU_ZN_2"/>
    <property type="match status" value="1"/>
</dbReference>
<name>A0A8J3EW61_9ACTN</name>
<keyword evidence="3" id="KW-0560">Oxidoreductase</keyword>
<feature type="chain" id="PRO_5035324604" description="Superoxide dismutase [Cu-Zn]" evidence="5">
    <location>
        <begin position="21"/>
        <end position="282"/>
    </location>
</feature>
<keyword evidence="3" id="KW-0862">Zinc</keyword>
<evidence type="ECO:0000256" key="1">
    <source>
        <dbReference type="ARBA" id="ARBA00010457"/>
    </source>
</evidence>
<keyword evidence="5" id="KW-0732">Signal</keyword>
<feature type="region of interest" description="Disordered" evidence="4">
    <location>
        <begin position="25"/>
        <end position="69"/>
    </location>
</feature>
<evidence type="ECO:0000256" key="5">
    <source>
        <dbReference type="SAM" id="SignalP"/>
    </source>
</evidence>
<dbReference type="SUPFAM" id="SSF49329">
    <property type="entry name" value="Cu,Zn superoxide dismutase-like"/>
    <property type="match status" value="1"/>
</dbReference>
<dbReference type="GO" id="GO:0005507">
    <property type="term" value="F:copper ion binding"/>
    <property type="evidence" value="ECO:0007669"/>
    <property type="project" value="InterPro"/>
</dbReference>
<dbReference type="Gene3D" id="2.60.40.200">
    <property type="entry name" value="Superoxide dismutase, copper/zinc binding domain"/>
    <property type="match status" value="1"/>
</dbReference>
<comment type="similarity">
    <text evidence="1 3">Belongs to the Cu-Zn superoxide dismutase family.</text>
</comment>
<feature type="signal peptide" evidence="5">
    <location>
        <begin position="1"/>
        <end position="20"/>
    </location>
</feature>
<evidence type="ECO:0000256" key="2">
    <source>
        <dbReference type="ARBA" id="ARBA00024900"/>
    </source>
</evidence>
<dbReference type="InterPro" id="IPR001424">
    <property type="entry name" value="SOD_Cu_Zn_dom"/>
</dbReference>
<sequence>MRSTRRTVAGLLLAPALVLAACEDGESPTADQTDGVEGTADVGDVEGEELSPGEDTGPATTTDDQRVSGEFVDVDGQTVGTVSMSETSDGVLVEAQVDGLDESGWRGFHLHENPTCDPDDPEGPFQGAGGHWAPADTDHGEHPGDFPPLLVNDTGAYVTFLTTAFRFADLPPDGLAVMIHADPDNLGHIPDRYQSDDADEPGPDQATRDTGDGGDRAACAVVAPDGDMDQDAQADADGLDEDEAADDGAADDEDADDVGADADDEGGGEVDDSLGNGEEAED</sequence>
<gene>
    <name evidence="7" type="primary">sodC</name>
    <name evidence="7" type="ORF">GCM10011354_35070</name>
</gene>
<dbReference type="Pfam" id="PF00080">
    <property type="entry name" value="Sod_Cu"/>
    <property type="match status" value="1"/>
</dbReference>
<reference evidence="7" key="2">
    <citation type="submission" date="2020-09" db="EMBL/GenBank/DDBJ databases">
        <authorList>
            <person name="Sun Q."/>
            <person name="Zhou Y."/>
        </authorList>
    </citation>
    <scope>NUCLEOTIDE SEQUENCE</scope>
    <source>
        <strain evidence="7">CGMCC 1.14988</strain>
    </source>
</reference>
<comment type="cofactor">
    <cofactor evidence="3">
        <name>Zn(2+)</name>
        <dbReference type="ChEBI" id="CHEBI:29105"/>
    </cofactor>
    <text evidence="3">Binds 1 zinc ion per subunit.</text>
</comment>
<protein>
    <recommendedName>
        <fullName evidence="3">Superoxide dismutase [Cu-Zn]</fullName>
        <ecNumber evidence="3">1.15.1.1</ecNumber>
    </recommendedName>
</protein>
<dbReference type="Proteomes" id="UP000650511">
    <property type="component" value="Unassembled WGS sequence"/>
</dbReference>
<dbReference type="RefSeq" id="WP_130649220.1">
    <property type="nucleotide sequence ID" value="NZ_BMHA01000017.1"/>
</dbReference>
<keyword evidence="8" id="KW-1185">Reference proteome</keyword>
<evidence type="ECO:0000256" key="4">
    <source>
        <dbReference type="SAM" id="MobiDB-lite"/>
    </source>
</evidence>
<comment type="catalytic activity">
    <reaction evidence="3">
        <text>2 superoxide + 2 H(+) = H2O2 + O2</text>
        <dbReference type="Rhea" id="RHEA:20696"/>
        <dbReference type="ChEBI" id="CHEBI:15378"/>
        <dbReference type="ChEBI" id="CHEBI:15379"/>
        <dbReference type="ChEBI" id="CHEBI:16240"/>
        <dbReference type="ChEBI" id="CHEBI:18421"/>
        <dbReference type="EC" id="1.15.1.1"/>
    </reaction>
</comment>
<dbReference type="InterPro" id="IPR024134">
    <property type="entry name" value="SOD_Cu/Zn_/chaperone"/>
</dbReference>
<evidence type="ECO:0000259" key="6">
    <source>
        <dbReference type="Pfam" id="PF00080"/>
    </source>
</evidence>
<organism evidence="7 8">
    <name type="scientific">Egicoccus halophilus</name>
    <dbReference type="NCBI Taxonomy" id="1670830"/>
    <lineage>
        <taxon>Bacteria</taxon>
        <taxon>Bacillati</taxon>
        <taxon>Actinomycetota</taxon>
        <taxon>Nitriliruptoria</taxon>
        <taxon>Egicoccales</taxon>
        <taxon>Egicoccaceae</taxon>
        <taxon>Egicoccus</taxon>
    </lineage>
</organism>
<keyword evidence="3" id="KW-0186">Copper</keyword>
<feature type="domain" description="Superoxide dismutase copper/zinc binding" evidence="6">
    <location>
        <begin position="79"/>
        <end position="222"/>
    </location>
</feature>
<dbReference type="OrthoDB" id="9792957at2"/>
<evidence type="ECO:0000313" key="7">
    <source>
        <dbReference type="EMBL" id="GGI09638.1"/>
    </source>
</evidence>
<dbReference type="EC" id="1.15.1.1" evidence="3"/>
<dbReference type="InterPro" id="IPR036423">
    <property type="entry name" value="SOD-like_Cu/Zn_dom_sf"/>
</dbReference>
<dbReference type="PROSITE" id="PS51257">
    <property type="entry name" value="PROKAR_LIPOPROTEIN"/>
    <property type="match status" value="1"/>
</dbReference>
<dbReference type="GO" id="GO:0004784">
    <property type="term" value="F:superoxide dismutase activity"/>
    <property type="evidence" value="ECO:0007669"/>
    <property type="project" value="UniProtKB-EC"/>
</dbReference>
<dbReference type="InterPro" id="IPR018152">
    <property type="entry name" value="SOD_Cu/Zn_BS"/>
</dbReference>
<dbReference type="AlphaFoldDB" id="A0A8J3EW61"/>
<evidence type="ECO:0000256" key="3">
    <source>
        <dbReference type="RuleBase" id="RU000393"/>
    </source>
</evidence>
<feature type="compositionally biased region" description="Acidic residues" evidence="4">
    <location>
        <begin position="226"/>
        <end position="282"/>
    </location>
</feature>
<dbReference type="PANTHER" id="PTHR10003">
    <property type="entry name" value="SUPEROXIDE DISMUTASE CU-ZN -RELATED"/>
    <property type="match status" value="1"/>
</dbReference>
<feature type="region of interest" description="Disordered" evidence="4">
    <location>
        <begin position="187"/>
        <end position="282"/>
    </location>
</feature>
<dbReference type="EMBL" id="BMHA01000017">
    <property type="protein sequence ID" value="GGI09638.1"/>
    <property type="molecule type" value="Genomic_DNA"/>
</dbReference>
<keyword evidence="3" id="KW-0479">Metal-binding</keyword>
<comment type="caution">
    <text evidence="7">The sequence shown here is derived from an EMBL/GenBank/DDBJ whole genome shotgun (WGS) entry which is preliminary data.</text>
</comment>
<feature type="compositionally biased region" description="Acidic residues" evidence="4">
    <location>
        <begin position="43"/>
        <end position="52"/>
    </location>
</feature>
<comment type="function">
    <text evidence="2">Destroys radicals which are normally produced within the cells and which are toxic to biological systems. May play a role in favoring mycobacterial survival in phagocytes.</text>
</comment>